<sequence>MDSTRRTSIENCDSSVYKHGFFIKSPPPQLFNNQVSWKKRYFILSHSAQNRYILSYHKGQQIKGHIEINEASKIELGIGDFEKMSAVKKMFKCQFTEVLSITTENRIYYLIGKDSKEVEEWATFMFTLCSEKQKLKVRSRSQSVPACLDDLDTISITKKDQCLGTKYENIAAAAYKKRPNSDPTCKEIQKELHIYESPRKLLQRLRQMTNIPVEELEEKDKEEYYASPTSILAQLDEVIDGFNTPGKPSISDNEKLSSNEEYMFMKDLIPEMVEDKIKAKHVNNELVVLSQNQMDLQVAEDSQHKPKPLPRILEKTPKLFFLSVVQLSIILSKITDYNQLEKVDILLPQQNLISYLTLVKASGYICISQWKDPYRLGCIFHQGDCIVAVNDLKIKDMDEMFWFISRSTRKEVKVTINRLPNSEILHVPGCTCP</sequence>
<proteinExistence type="predicted"/>
<dbReference type="SMART" id="SM00233">
    <property type="entry name" value="PH"/>
    <property type="match status" value="1"/>
</dbReference>
<dbReference type="InterPro" id="IPR001849">
    <property type="entry name" value="PH_domain"/>
</dbReference>
<dbReference type="InterPro" id="IPR011993">
    <property type="entry name" value="PH-like_dom_sf"/>
</dbReference>
<evidence type="ECO:0000313" key="3">
    <source>
        <dbReference type="RefSeq" id="XP_026526192.1"/>
    </source>
</evidence>
<protein>
    <submittedName>
        <fullName evidence="3">Pleckstrin homology domain-containing family S member 1 isoform X1</fullName>
    </submittedName>
</protein>
<dbReference type="InterPro" id="IPR042986">
    <property type="entry name" value="PLEKHS1"/>
</dbReference>
<evidence type="ECO:0000259" key="1">
    <source>
        <dbReference type="PROSITE" id="PS50003"/>
    </source>
</evidence>
<dbReference type="Gene3D" id="2.30.29.30">
    <property type="entry name" value="Pleckstrin-homology domain (PH domain)/Phosphotyrosine-binding domain (PTB)"/>
    <property type="match status" value="1"/>
</dbReference>
<dbReference type="RefSeq" id="XP_026526192.1">
    <property type="nucleotide sequence ID" value="XM_026670407.1"/>
</dbReference>
<accession>A0A6J1U5G7</accession>
<feature type="domain" description="PH" evidence="1">
    <location>
        <begin position="15"/>
        <end position="130"/>
    </location>
</feature>
<keyword evidence="2" id="KW-1185">Reference proteome</keyword>
<dbReference type="PANTHER" id="PTHR47014">
    <property type="entry name" value="PLECKSTRIN HOMOLOGY DOMAIN-CONTAINING FAMILY S MEMBER 1"/>
    <property type="match status" value="1"/>
</dbReference>
<dbReference type="KEGG" id="nss:113413838"/>
<dbReference type="GeneID" id="113413838"/>
<dbReference type="InterPro" id="IPR036034">
    <property type="entry name" value="PDZ_sf"/>
</dbReference>
<reference evidence="3" key="1">
    <citation type="submission" date="2025-08" db="UniProtKB">
        <authorList>
            <consortium name="RefSeq"/>
        </authorList>
    </citation>
    <scope>IDENTIFICATION</scope>
</reference>
<evidence type="ECO:0000313" key="2">
    <source>
        <dbReference type="Proteomes" id="UP000504612"/>
    </source>
</evidence>
<gene>
    <name evidence="3" type="primary">PLEKHS1</name>
</gene>
<dbReference type="PANTHER" id="PTHR47014:SF1">
    <property type="entry name" value="PLECKSTRIN HOMOLOGY DOMAIN-CONTAINING FAMILY S MEMBER 1"/>
    <property type="match status" value="1"/>
</dbReference>
<dbReference type="AlphaFoldDB" id="A0A6J1U5G7"/>
<organism evidence="2 3">
    <name type="scientific">Notechis scutatus</name>
    <name type="common">mainland tiger snake</name>
    <dbReference type="NCBI Taxonomy" id="8663"/>
    <lineage>
        <taxon>Eukaryota</taxon>
        <taxon>Metazoa</taxon>
        <taxon>Chordata</taxon>
        <taxon>Craniata</taxon>
        <taxon>Vertebrata</taxon>
        <taxon>Euteleostomi</taxon>
        <taxon>Lepidosauria</taxon>
        <taxon>Squamata</taxon>
        <taxon>Bifurcata</taxon>
        <taxon>Unidentata</taxon>
        <taxon>Episquamata</taxon>
        <taxon>Toxicofera</taxon>
        <taxon>Serpentes</taxon>
        <taxon>Colubroidea</taxon>
        <taxon>Elapidae</taxon>
        <taxon>Hydrophiinae</taxon>
        <taxon>Notechis</taxon>
    </lineage>
</organism>
<name>A0A6J1U5G7_9SAUR</name>
<dbReference type="Proteomes" id="UP000504612">
    <property type="component" value="Unplaced"/>
</dbReference>
<dbReference type="SUPFAM" id="SSF50729">
    <property type="entry name" value="PH domain-like"/>
    <property type="match status" value="1"/>
</dbReference>
<dbReference type="PROSITE" id="PS50003">
    <property type="entry name" value="PH_DOMAIN"/>
    <property type="match status" value="1"/>
</dbReference>
<dbReference type="SUPFAM" id="SSF50156">
    <property type="entry name" value="PDZ domain-like"/>
    <property type="match status" value="1"/>
</dbReference>
<dbReference type="CTD" id="79949"/>